<dbReference type="Proteomes" id="UP000481417">
    <property type="component" value="Unassembled WGS sequence"/>
</dbReference>
<feature type="transmembrane region" description="Helical" evidence="1">
    <location>
        <begin position="29"/>
        <end position="49"/>
    </location>
</feature>
<protein>
    <submittedName>
        <fullName evidence="2">Uncharacterized protein</fullName>
    </submittedName>
</protein>
<name>A0A6L6HSZ6_9RHOB</name>
<dbReference type="RefSeq" id="WP_154765439.1">
    <property type="nucleotide sequence ID" value="NZ_WMBT01000009.1"/>
</dbReference>
<dbReference type="AlphaFoldDB" id="A0A6L6HSZ6"/>
<reference evidence="2 3" key="1">
    <citation type="submission" date="2019-11" db="EMBL/GenBank/DDBJ databases">
        <authorList>
            <person name="Lang L."/>
        </authorList>
    </citation>
    <scope>NUCLEOTIDE SEQUENCE [LARGE SCALE GENOMIC DNA]</scope>
    <source>
        <strain evidence="2 3">YIM 132242</strain>
    </source>
</reference>
<keyword evidence="1" id="KW-0812">Transmembrane</keyword>
<gene>
    <name evidence="2" type="ORF">GIY56_13860</name>
</gene>
<keyword evidence="3" id="KW-1185">Reference proteome</keyword>
<evidence type="ECO:0000313" key="3">
    <source>
        <dbReference type="Proteomes" id="UP000481417"/>
    </source>
</evidence>
<organism evidence="2 3">
    <name type="scientific">Paracoccus lichenicola</name>
    <dbReference type="NCBI Taxonomy" id="2665644"/>
    <lineage>
        <taxon>Bacteria</taxon>
        <taxon>Pseudomonadati</taxon>
        <taxon>Pseudomonadota</taxon>
        <taxon>Alphaproteobacteria</taxon>
        <taxon>Rhodobacterales</taxon>
        <taxon>Paracoccaceae</taxon>
        <taxon>Paracoccus</taxon>
    </lineage>
</organism>
<keyword evidence="1" id="KW-0472">Membrane</keyword>
<evidence type="ECO:0000313" key="2">
    <source>
        <dbReference type="EMBL" id="MTE01371.1"/>
    </source>
</evidence>
<sequence length="51" mass="5743">MFFTEGREYENKQATKQELPMSREFASDLLGVIALATTTVIVLWLPAILQA</sequence>
<dbReference type="EMBL" id="WMBT01000009">
    <property type="protein sequence ID" value="MTE01371.1"/>
    <property type="molecule type" value="Genomic_DNA"/>
</dbReference>
<comment type="caution">
    <text evidence="2">The sequence shown here is derived from an EMBL/GenBank/DDBJ whole genome shotgun (WGS) entry which is preliminary data.</text>
</comment>
<accession>A0A6L6HSZ6</accession>
<proteinExistence type="predicted"/>
<keyword evidence="1" id="KW-1133">Transmembrane helix</keyword>
<evidence type="ECO:0000256" key="1">
    <source>
        <dbReference type="SAM" id="Phobius"/>
    </source>
</evidence>